<accession>A0A7V5LIX4</accession>
<protein>
    <submittedName>
        <fullName evidence="2">Uncharacterized protein</fullName>
    </submittedName>
</protein>
<sequence>MIFRLLLRQSINSWRQLGGWFQLQTALLWGFVLLTASYYLLPFVKDWQQKVPYFHLLLVNGLVAYFVLASLFNLKLQLARQLPLSLLRSLPLSGKNLFALLIYYLHRNWIWGWLIFLLLLIIELRLGTQIAIIFLVLFLLLLASFTFLFLATFLRFYQFIPYLVSPVLSFFLLAGVGLLIYFVPHFSLWAELLLIFLALFLAVIFGAKVNLQLDDLYPLSTTQELKRAIKPKTRFSRNRWLVLLKKEFHSVWRHPFFRSSKILTLL</sequence>
<evidence type="ECO:0000256" key="1">
    <source>
        <dbReference type="SAM" id="Phobius"/>
    </source>
</evidence>
<comment type="caution">
    <text evidence="2">The sequence shown here is derived from an EMBL/GenBank/DDBJ whole genome shotgun (WGS) entry which is preliminary data.</text>
</comment>
<feature type="transmembrane region" description="Helical" evidence="1">
    <location>
        <begin position="97"/>
        <end position="122"/>
    </location>
</feature>
<evidence type="ECO:0000313" key="2">
    <source>
        <dbReference type="EMBL" id="HHE54148.1"/>
    </source>
</evidence>
<feature type="transmembrane region" description="Helical" evidence="1">
    <location>
        <begin position="53"/>
        <end position="76"/>
    </location>
</feature>
<dbReference type="AlphaFoldDB" id="A0A7V5LIX4"/>
<proteinExistence type="predicted"/>
<keyword evidence="1" id="KW-0812">Transmembrane</keyword>
<keyword evidence="1" id="KW-1133">Transmembrane helix</keyword>
<dbReference type="Proteomes" id="UP000886111">
    <property type="component" value="Unassembled WGS sequence"/>
</dbReference>
<dbReference type="EMBL" id="DRTD01000004">
    <property type="protein sequence ID" value="HHE54148.1"/>
    <property type="molecule type" value="Genomic_DNA"/>
</dbReference>
<gene>
    <name evidence="2" type="ORF">ENL21_00065</name>
</gene>
<reference evidence="2" key="1">
    <citation type="journal article" date="2020" name="mSystems">
        <title>Genome- and Community-Level Interaction Insights into Carbon Utilization and Element Cycling Functions of Hydrothermarchaeota in Hydrothermal Sediment.</title>
        <authorList>
            <person name="Zhou Z."/>
            <person name="Liu Y."/>
            <person name="Xu W."/>
            <person name="Pan J."/>
            <person name="Luo Z.H."/>
            <person name="Li M."/>
        </authorList>
    </citation>
    <scope>NUCLEOTIDE SEQUENCE [LARGE SCALE GENOMIC DNA]</scope>
    <source>
        <strain evidence="2">HyVt-76</strain>
    </source>
</reference>
<feature type="transmembrane region" description="Helical" evidence="1">
    <location>
        <begin position="162"/>
        <end position="182"/>
    </location>
</feature>
<keyword evidence="1" id="KW-0472">Membrane</keyword>
<feature type="transmembrane region" description="Helical" evidence="1">
    <location>
        <begin position="128"/>
        <end position="150"/>
    </location>
</feature>
<feature type="transmembrane region" description="Helical" evidence="1">
    <location>
        <begin position="188"/>
        <end position="207"/>
    </location>
</feature>
<organism evidence="2">
    <name type="scientific">Caldithrix abyssi</name>
    <dbReference type="NCBI Taxonomy" id="187145"/>
    <lineage>
        <taxon>Bacteria</taxon>
        <taxon>Pseudomonadati</taxon>
        <taxon>Calditrichota</taxon>
        <taxon>Calditrichia</taxon>
        <taxon>Calditrichales</taxon>
        <taxon>Calditrichaceae</taxon>
        <taxon>Caldithrix</taxon>
    </lineage>
</organism>
<name>A0A7V5LIX4_CALAY</name>
<feature type="non-terminal residue" evidence="2">
    <location>
        <position position="266"/>
    </location>
</feature>
<feature type="transmembrane region" description="Helical" evidence="1">
    <location>
        <begin position="20"/>
        <end position="41"/>
    </location>
</feature>